<dbReference type="GO" id="GO:0022857">
    <property type="term" value="F:transmembrane transporter activity"/>
    <property type="evidence" value="ECO:0007669"/>
    <property type="project" value="InterPro"/>
</dbReference>
<accession>A0A9D2MVN0</accession>
<reference evidence="3" key="1">
    <citation type="journal article" date="2021" name="PeerJ">
        <title>Extensive microbial diversity within the chicken gut microbiome revealed by metagenomics and culture.</title>
        <authorList>
            <person name="Gilroy R."/>
            <person name="Ravi A."/>
            <person name="Getino M."/>
            <person name="Pursley I."/>
            <person name="Horton D.L."/>
            <person name="Alikhan N.F."/>
            <person name="Baker D."/>
            <person name="Gharbi K."/>
            <person name="Hall N."/>
            <person name="Watson M."/>
            <person name="Adriaenssens E.M."/>
            <person name="Foster-Nyarko E."/>
            <person name="Jarju S."/>
            <person name="Secka A."/>
            <person name="Antonio M."/>
            <person name="Oren A."/>
            <person name="Chaudhuri R.R."/>
            <person name="La Ragione R."/>
            <person name="Hildebrand F."/>
            <person name="Pallen M.J."/>
        </authorList>
    </citation>
    <scope>NUCLEOTIDE SEQUENCE</scope>
    <source>
        <strain evidence="3">CHK185-1770</strain>
    </source>
</reference>
<comment type="subcellular location">
    <subcellularLocation>
        <location evidence="1">Cell membrane</location>
        <topology evidence="1">Multi-pass membrane protein</topology>
    </subcellularLocation>
</comment>
<dbReference type="CDD" id="cd06174">
    <property type="entry name" value="MFS"/>
    <property type="match status" value="1"/>
</dbReference>
<feature type="transmembrane region" description="Helical" evidence="2">
    <location>
        <begin position="37"/>
        <end position="58"/>
    </location>
</feature>
<feature type="transmembrane region" description="Helical" evidence="2">
    <location>
        <begin position="254"/>
        <end position="274"/>
    </location>
</feature>
<dbReference type="Pfam" id="PF07690">
    <property type="entry name" value="MFS_1"/>
    <property type="match status" value="1"/>
</dbReference>
<dbReference type="InterPro" id="IPR053160">
    <property type="entry name" value="MFS_DHA3_Transporter"/>
</dbReference>
<feature type="transmembrane region" description="Helical" evidence="2">
    <location>
        <begin position="304"/>
        <end position="321"/>
    </location>
</feature>
<keyword evidence="2" id="KW-0472">Membrane</keyword>
<dbReference type="Gene3D" id="1.20.1250.20">
    <property type="entry name" value="MFS general substrate transporter like domains"/>
    <property type="match status" value="1"/>
</dbReference>
<dbReference type="PANTHER" id="PTHR23530">
    <property type="entry name" value="TRANSPORT PROTEIN-RELATED"/>
    <property type="match status" value="1"/>
</dbReference>
<evidence type="ECO:0000256" key="1">
    <source>
        <dbReference type="ARBA" id="ARBA00004651"/>
    </source>
</evidence>
<dbReference type="EMBL" id="DWXG01000045">
    <property type="protein sequence ID" value="HJB98079.1"/>
    <property type="molecule type" value="Genomic_DNA"/>
</dbReference>
<comment type="caution">
    <text evidence="3">The sequence shown here is derived from an EMBL/GenBank/DDBJ whole genome shotgun (WGS) entry which is preliminary data.</text>
</comment>
<feature type="transmembrane region" description="Helical" evidence="2">
    <location>
        <begin position="70"/>
        <end position="92"/>
    </location>
</feature>
<dbReference type="PANTHER" id="PTHR23530:SF1">
    <property type="entry name" value="PERMEASE, MAJOR FACILITATOR SUPERFAMILY-RELATED"/>
    <property type="match status" value="1"/>
</dbReference>
<keyword evidence="2" id="KW-1133">Transmembrane helix</keyword>
<feature type="transmembrane region" description="Helical" evidence="2">
    <location>
        <begin position="221"/>
        <end position="242"/>
    </location>
</feature>
<feature type="transmembrane region" description="Helical" evidence="2">
    <location>
        <begin position="281"/>
        <end position="298"/>
    </location>
</feature>
<keyword evidence="2" id="KW-0812">Transmembrane</keyword>
<evidence type="ECO:0000313" key="4">
    <source>
        <dbReference type="Proteomes" id="UP000826793"/>
    </source>
</evidence>
<evidence type="ECO:0000256" key="2">
    <source>
        <dbReference type="SAM" id="Phobius"/>
    </source>
</evidence>
<feature type="transmembrane region" description="Helical" evidence="2">
    <location>
        <begin position="12"/>
        <end position="31"/>
    </location>
</feature>
<dbReference type="InterPro" id="IPR011701">
    <property type="entry name" value="MFS"/>
</dbReference>
<gene>
    <name evidence="3" type="ORF">H9710_05810</name>
</gene>
<feature type="transmembrane region" description="Helical" evidence="2">
    <location>
        <begin position="160"/>
        <end position="181"/>
    </location>
</feature>
<sequence length="400" mass="42594">MHIKRQLIFLHIYNFLFSLRIADGVWVVFLLSRGFSLAQVGIAEAVFHVVSFLCEVPSGIAADLLGRKRTLVASSLCGACSALLMAFSQSFWGVCLSMAFQALMYNFCSGTQEALTYDSLLASGKETAYLKHNAWLRGASQVSAALSNLLGGVAALLGYFPAYAVTALCSCACGAAALALAEPQVTEAQRRRTQHPFGELWPRLKQHVGDSASFLRNHPQAAWKILSSAAAATPIYLTFMYLQQHLLEGGLPPLFLGAALMALYLAGAAGMALGAKVKCRLFPCVLVCALCCGGATLLAGAPWWPAALLGGALAQCFYNLLDLRVDAALNEDFPSDQRATLVSVSSMAYSLLMIVASPISGSIGDISGTQQALWSLGLGLILVTAAGAAVYRFIFYKRNI</sequence>
<dbReference type="GO" id="GO:0005886">
    <property type="term" value="C:plasma membrane"/>
    <property type="evidence" value="ECO:0007669"/>
    <property type="project" value="UniProtKB-SubCell"/>
</dbReference>
<feature type="transmembrane region" description="Helical" evidence="2">
    <location>
        <begin position="372"/>
        <end position="394"/>
    </location>
</feature>
<dbReference type="AlphaFoldDB" id="A0A9D2MVN0"/>
<proteinExistence type="predicted"/>
<reference evidence="3" key="2">
    <citation type="submission" date="2021-04" db="EMBL/GenBank/DDBJ databases">
        <authorList>
            <person name="Gilroy R."/>
        </authorList>
    </citation>
    <scope>NUCLEOTIDE SEQUENCE</scope>
    <source>
        <strain evidence="3">CHK185-1770</strain>
    </source>
</reference>
<dbReference type="InterPro" id="IPR036259">
    <property type="entry name" value="MFS_trans_sf"/>
</dbReference>
<dbReference type="SUPFAM" id="SSF103473">
    <property type="entry name" value="MFS general substrate transporter"/>
    <property type="match status" value="1"/>
</dbReference>
<evidence type="ECO:0000313" key="3">
    <source>
        <dbReference type="EMBL" id="HJB98079.1"/>
    </source>
</evidence>
<dbReference type="Proteomes" id="UP000826793">
    <property type="component" value="Unassembled WGS sequence"/>
</dbReference>
<organism evidence="3 4">
    <name type="scientific">Candidatus Acutalibacter pullicola</name>
    <dbReference type="NCBI Taxonomy" id="2838417"/>
    <lineage>
        <taxon>Bacteria</taxon>
        <taxon>Bacillati</taxon>
        <taxon>Bacillota</taxon>
        <taxon>Clostridia</taxon>
        <taxon>Eubacteriales</taxon>
        <taxon>Acutalibacteraceae</taxon>
        <taxon>Acutalibacter</taxon>
    </lineage>
</organism>
<feature type="transmembrane region" description="Helical" evidence="2">
    <location>
        <begin position="341"/>
        <end position="360"/>
    </location>
</feature>
<protein>
    <submittedName>
        <fullName evidence="3">MFS transporter</fullName>
    </submittedName>
</protein>
<name>A0A9D2MVN0_9FIRM</name>